<protein>
    <submittedName>
        <fullName evidence="6">Cysteine biosynthesis protein</fullName>
    </submittedName>
</protein>
<name>A0A917Q6R8_9HYPH</name>
<sequence>MIVASAFAALRQVLSPGLRGILWKSIGLTILLLAVLWAAATRGVDWLLAQETYTDAYPWIDTLGVVLAGAGLLVGALYLIPAVSALVASVFADDAAAVVERTDFPGDEPGREVALLPSILYGLRFFALTLAVNLVALALLLVPVVNIAAFFVANAYLLSREYFELAANRHLPRAEATAMRKRNAGRVFLAGAIVAAFLLIPIVNLATPLFGVALMTHLYKRIERAEGARGRTIAAR</sequence>
<comment type="caution">
    <text evidence="6">The sequence shown here is derived from an EMBL/GenBank/DDBJ whole genome shotgun (WGS) entry which is preliminary data.</text>
</comment>
<evidence type="ECO:0000256" key="2">
    <source>
        <dbReference type="ARBA" id="ARBA00022692"/>
    </source>
</evidence>
<feature type="transmembrane region" description="Helical" evidence="5">
    <location>
        <begin position="187"/>
        <end position="214"/>
    </location>
</feature>
<dbReference type="Pfam" id="PF07264">
    <property type="entry name" value="EI24"/>
    <property type="match status" value="1"/>
</dbReference>
<evidence type="ECO:0000256" key="1">
    <source>
        <dbReference type="ARBA" id="ARBA00004141"/>
    </source>
</evidence>
<dbReference type="EMBL" id="BMMF01000005">
    <property type="protein sequence ID" value="GGK32193.1"/>
    <property type="molecule type" value="Genomic_DNA"/>
</dbReference>
<evidence type="ECO:0000256" key="3">
    <source>
        <dbReference type="ARBA" id="ARBA00022989"/>
    </source>
</evidence>
<keyword evidence="3 5" id="KW-1133">Transmembrane helix</keyword>
<gene>
    <name evidence="6" type="ORF">GCM10011322_18580</name>
</gene>
<evidence type="ECO:0000256" key="5">
    <source>
        <dbReference type="SAM" id="Phobius"/>
    </source>
</evidence>
<evidence type="ECO:0000313" key="7">
    <source>
        <dbReference type="Proteomes" id="UP000600449"/>
    </source>
</evidence>
<evidence type="ECO:0000313" key="6">
    <source>
        <dbReference type="EMBL" id="GGK32193.1"/>
    </source>
</evidence>
<accession>A0A917Q6R8</accession>
<dbReference type="AlphaFoldDB" id="A0A917Q6R8"/>
<feature type="transmembrane region" description="Helical" evidence="5">
    <location>
        <begin position="21"/>
        <end position="39"/>
    </location>
</feature>
<evidence type="ECO:0000256" key="4">
    <source>
        <dbReference type="ARBA" id="ARBA00023136"/>
    </source>
</evidence>
<feature type="transmembrane region" description="Helical" evidence="5">
    <location>
        <begin position="125"/>
        <end position="153"/>
    </location>
</feature>
<proteinExistence type="predicted"/>
<keyword evidence="4 5" id="KW-0472">Membrane</keyword>
<feature type="transmembrane region" description="Helical" evidence="5">
    <location>
        <begin position="59"/>
        <end position="80"/>
    </location>
</feature>
<dbReference type="Proteomes" id="UP000600449">
    <property type="component" value="Unassembled WGS sequence"/>
</dbReference>
<dbReference type="RefSeq" id="WP_188912020.1">
    <property type="nucleotide sequence ID" value="NZ_BMMF01000005.1"/>
</dbReference>
<dbReference type="InterPro" id="IPR059112">
    <property type="entry name" value="CysZ/EI24"/>
</dbReference>
<comment type="subcellular location">
    <subcellularLocation>
        <location evidence="1">Membrane</location>
        <topology evidence="1">Multi-pass membrane protein</topology>
    </subcellularLocation>
</comment>
<reference evidence="6 7" key="1">
    <citation type="journal article" date="2014" name="Int. J. Syst. Evol. Microbiol.">
        <title>Complete genome sequence of Corynebacterium casei LMG S-19264T (=DSM 44701T), isolated from a smear-ripened cheese.</title>
        <authorList>
            <consortium name="US DOE Joint Genome Institute (JGI-PGF)"/>
            <person name="Walter F."/>
            <person name="Albersmeier A."/>
            <person name="Kalinowski J."/>
            <person name="Ruckert C."/>
        </authorList>
    </citation>
    <scope>NUCLEOTIDE SEQUENCE [LARGE SCALE GENOMIC DNA]</scope>
    <source>
        <strain evidence="6 7">CGMCC 1.9161</strain>
    </source>
</reference>
<keyword evidence="7" id="KW-1185">Reference proteome</keyword>
<keyword evidence="2 5" id="KW-0812">Transmembrane</keyword>
<dbReference type="NCBIfam" id="NF009407">
    <property type="entry name" value="PRK12768.1"/>
    <property type="match status" value="1"/>
</dbReference>
<organism evidence="6 7">
    <name type="scientific">Salinarimonas ramus</name>
    <dbReference type="NCBI Taxonomy" id="690164"/>
    <lineage>
        <taxon>Bacteria</taxon>
        <taxon>Pseudomonadati</taxon>
        <taxon>Pseudomonadota</taxon>
        <taxon>Alphaproteobacteria</taxon>
        <taxon>Hyphomicrobiales</taxon>
        <taxon>Salinarimonadaceae</taxon>
        <taxon>Salinarimonas</taxon>
    </lineage>
</organism>